<evidence type="ECO:0000256" key="1">
    <source>
        <dbReference type="SAM" id="MobiDB-lite"/>
    </source>
</evidence>
<reference evidence="2 3" key="1">
    <citation type="submission" date="2023-11" db="EMBL/GenBank/DDBJ databases">
        <title>Halocaridina rubra genome assembly.</title>
        <authorList>
            <person name="Smith C."/>
        </authorList>
    </citation>
    <scope>NUCLEOTIDE SEQUENCE [LARGE SCALE GENOMIC DNA]</scope>
    <source>
        <strain evidence="2">EP-1</strain>
        <tissue evidence="2">Whole</tissue>
    </source>
</reference>
<accession>A0AAN8WIA7</accession>
<organism evidence="2 3">
    <name type="scientific">Halocaridina rubra</name>
    <name type="common">Hawaiian red shrimp</name>
    <dbReference type="NCBI Taxonomy" id="373956"/>
    <lineage>
        <taxon>Eukaryota</taxon>
        <taxon>Metazoa</taxon>
        <taxon>Ecdysozoa</taxon>
        <taxon>Arthropoda</taxon>
        <taxon>Crustacea</taxon>
        <taxon>Multicrustacea</taxon>
        <taxon>Malacostraca</taxon>
        <taxon>Eumalacostraca</taxon>
        <taxon>Eucarida</taxon>
        <taxon>Decapoda</taxon>
        <taxon>Pleocyemata</taxon>
        <taxon>Caridea</taxon>
        <taxon>Atyoidea</taxon>
        <taxon>Atyidae</taxon>
        <taxon>Halocaridina</taxon>
    </lineage>
</organism>
<dbReference type="EMBL" id="JAXCGZ010019047">
    <property type="protein sequence ID" value="KAK7066732.1"/>
    <property type="molecule type" value="Genomic_DNA"/>
</dbReference>
<feature type="region of interest" description="Disordered" evidence="1">
    <location>
        <begin position="194"/>
        <end position="220"/>
    </location>
</feature>
<dbReference type="Proteomes" id="UP001381693">
    <property type="component" value="Unassembled WGS sequence"/>
</dbReference>
<gene>
    <name evidence="2" type="ORF">SK128_028129</name>
</gene>
<feature type="compositionally biased region" description="Basic and acidic residues" evidence="1">
    <location>
        <begin position="208"/>
        <end position="220"/>
    </location>
</feature>
<proteinExistence type="predicted"/>
<evidence type="ECO:0000313" key="2">
    <source>
        <dbReference type="EMBL" id="KAK7066732.1"/>
    </source>
</evidence>
<protein>
    <submittedName>
        <fullName evidence="2">Uncharacterized protein</fullName>
    </submittedName>
</protein>
<comment type="caution">
    <text evidence="2">The sequence shown here is derived from an EMBL/GenBank/DDBJ whole genome shotgun (WGS) entry which is preliminary data.</text>
</comment>
<keyword evidence="3" id="KW-1185">Reference proteome</keyword>
<evidence type="ECO:0000313" key="3">
    <source>
        <dbReference type="Proteomes" id="UP001381693"/>
    </source>
</evidence>
<dbReference type="AlphaFoldDB" id="A0AAN8WIA7"/>
<name>A0AAN8WIA7_HALRR</name>
<sequence length="220" mass="25881">MIERKNYGRQNILNFSLEKNASFTIKKKRTRRKRANCDEKLPAHMTKSHTGVFRMKLSFPEETSNWTVTFNRNDSSGKIFTMKLQHLQDELIGICNDNRNHKFVHSVIIRLNSLVTEINCLLIRSRENFEDFVNWYRQNIGDIPSYHENDYEDPSAICELQDISEHCEFELTPRSTHEMLSLPAQNLSSRPSYEMEQEDIQNKTSVIVRKDEHAGSKTKR</sequence>